<dbReference type="PANTHER" id="PTHR37984">
    <property type="entry name" value="PROTEIN CBG26694"/>
    <property type="match status" value="1"/>
</dbReference>
<proteinExistence type="predicted"/>
<accession>A0A4Y2LLU1</accession>
<evidence type="ECO:0000256" key="1">
    <source>
        <dbReference type="ARBA" id="ARBA00023268"/>
    </source>
</evidence>
<dbReference type="InterPro" id="IPR043128">
    <property type="entry name" value="Rev_trsase/Diguanyl_cyclase"/>
</dbReference>
<dbReference type="SUPFAM" id="SSF56672">
    <property type="entry name" value="DNA/RNA polymerases"/>
    <property type="match status" value="1"/>
</dbReference>
<dbReference type="InterPro" id="IPR000477">
    <property type="entry name" value="RT_dom"/>
</dbReference>
<dbReference type="Proteomes" id="UP000499080">
    <property type="component" value="Unassembled WGS sequence"/>
</dbReference>
<feature type="domain" description="Reverse transcriptase/retrotransposon-derived protein RNase H-like" evidence="3">
    <location>
        <begin position="333"/>
        <end position="415"/>
    </location>
</feature>
<name>A0A4Y2LLU1_ARAVE</name>
<gene>
    <name evidence="4" type="primary">POL_884</name>
    <name evidence="4" type="ORF">AVEN_104040_1</name>
</gene>
<dbReference type="Gene3D" id="3.30.70.270">
    <property type="match status" value="1"/>
</dbReference>
<feature type="domain" description="Reverse transcriptase" evidence="2">
    <location>
        <begin position="216"/>
        <end position="311"/>
    </location>
</feature>
<comment type="caution">
    <text evidence="4">The sequence shown here is derived from an EMBL/GenBank/DDBJ whole genome shotgun (WGS) entry which is preliminary data.</text>
</comment>
<evidence type="ECO:0000313" key="4">
    <source>
        <dbReference type="EMBL" id="GBN15688.1"/>
    </source>
</evidence>
<dbReference type="Pfam" id="PF00078">
    <property type="entry name" value="RVT_1"/>
    <property type="match status" value="1"/>
</dbReference>
<dbReference type="Gene3D" id="3.10.10.10">
    <property type="entry name" value="HIV Type 1 Reverse Transcriptase, subunit A, domain 1"/>
    <property type="match status" value="1"/>
</dbReference>
<sequence length="431" mass="48963">MDAEQFKALIDAMNQNQQLLIERLLSKDKPEPTVSKETPVITISHIPPFESYLNFSFLGSYYMQRFENYLMMKDVFQDKDKCVQILLNSIGASNYNILAALIAPKAPNELPYDGLLQVLENQLAPKRSCLVSQYYFLSTYQKQDSSISDYVADLRRDIAECEFTVACECCRNVSVADNFSKSSIYSRVDKELDSLEAAGIISKSIASDWGSPLVVIPKGDGTVRLCVDYKAGVNDLLMNVNYPIKKIDEVLNSLGDSKYFCKLDLFKAYHHLQTDEESSIIQAISTHRGTYKMNRLSFGIKTAPSEFNRIHTRCFYYYYPLRKLLRKNQKFYWNKECQQAFLKLKEEISSDRVLVPFDPELPVTLVTDATPVGVAAVLSHIVGNVEKPVAFASRSLTEAERNYSQLDREALAIILEFPISSIIFMADTLFS</sequence>
<reference evidence="4 5" key="1">
    <citation type="journal article" date="2019" name="Sci. Rep.">
        <title>Orb-weaving spider Araneus ventricosus genome elucidates the spidroin gene catalogue.</title>
        <authorList>
            <person name="Kono N."/>
            <person name="Nakamura H."/>
            <person name="Ohtoshi R."/>
            <person name="Moran D.A.P."/>
            <person name="Shinohara A."/>
            <person name="Yoshida Y."/>
            <person name="Fujiwara M."/>
            <person name="Mori M."/>
            <person name="Tomita M."/>
            <person name="Arakawa K."/>
        </authorList>
    </citation>
    <scope>NUCLEOTIDE SEQUENCE [LARGE SCALE GENOMIC DNA]</scope>
</reference>
<keyword evidence="5" id="KW-1185">Reference proteome</keyword>
<dbReference type="EMBL" id="BGPR01006053">
    <property type="protein sequence ID" value="GBN15688.1"/>
    <property type="molecule type" value="Genomic_DNA"/>
</dbReference>
<dbReference type="InterPro" id="IPR041577">
    <property type="entry name" value="RT_RNaseH_2"/>
</dbReference>
<dbReference type="InterPro" id="IPR050951">
    <property type="entry name" value="Retrovirus_Pol_polyprotein"/>
</dbReference>
<evidence type="ECO:0000259" key="3">
    <source>
        <dbReference type="Pfam" id="PF17919"/>
    </source>
</evidence>
<dbReference type="InterPro" id="IPR043502">
    <property type="entry name" value="DNA/RNA_pol_sf"/>
</dbReference>
<dbReference type="AlphaFoldDB" id="A0A4Y2LLU1"/>
<dbReference type="OrthoDB" id="6435176at2759"/>
<organism evidence="4 5">
    <name type="scientific">Araneus ventricosus</name>
    <name type="common">Orbweaver spider</name>
    <name type="synonym">Epeira ventricosa</name>
    <dbReference type="NCBI Taxonomy" id="182803"/>
    <lineage>
        <taxon>Eukaryota</taxon>
        <taxon>Metazoa</taxon>
        <taxon>Ecdysozoa</taxon>
        <taxon>Arthropoda</taxon>
        <taxon>Chelicerata</taxon>
        <taxon>Arachnida</taxon>
        <taxon>Araneae</taxon>
        <taxon>Araneomorphae</taxon>
        <taxon>Entelegynae</taxon>
        <taxon>Araneoidea</taxon>
        <taxon>Araneidae</taxon>
        <taxon>Araneus</taxon>
    </lineage>
</organism>
<keyword evidence="1" id="KW-0511">Multifunctional enzyme</keyword>
<dbReference type="CDD" id="cd01647">
    <property type="entry name" value="RT_LTR"/>
    <property type="match status" value="1"/>
</dbReference>
<evidence type="ECO:0000313" key="5">
    <source>
        <dbReference type="Proteomes" id="UP000499080"/>
    </source>
</evidence>
<dbReference type="GO" id="GO:0071897">
    <property type="term" value="P:DNA biosynthetic process"/>
    <property type="evidence" value="ECO:0007669"/>
    <property type="project" value="UniProtKB-ARBA"/>
</dbReference>
<dbReference type="PANTHER" id="PTHR37984:SF5">
    <property type="entry name" value="PROTEIN NYNRIN-LIKE"/>
    <property type="match status" value="1"/>
</dbReference>
<dbReference type="GO" id="GO:0003824">
    <property type="term" value="F:catalytic activity"/>
    <property type="evidence" value="ECO:0007669"/>
    <property type="project" value="UniProtKB-KW"/>
</dbReference>
<protein>
    <submittedName>
        <fullName evidence="4">Retrovirus-related Pol polyprotein from transposon 412</fullName>
    </submittedName>
</protein>
<evidence type="ECO:0000259" key="2">
    <source>
        <dbReference type="Pfam" id="PF00078"/>
    </source>
</evidence>
<dbReference type="Pfam" id="PF17919">
    <property type="entry name" value="RT_RNaseH_2"/>
    <property type="match status" value="1"/>
</dbReference>